<evidence type="ECO:0000313" key="4">
    <source>
        <dbReference type="Proteomes" id="UP001185863"/>
    </source>
</evidence>
<accession>A0AAE4V0G2</accession>
<gene>
    <name evidence="3" type="ORF">R4315_12990</name>
</gene>
<dbReference type="InterPro" id="IPR002539">
    <property type="entry name" value="MaoC-like_dom"/>
</dbReference>
<dbReference type="Gene3D" id="3.10.129.10">
    <property type="entry name" value="Hotdog Thioesterase"/>
    <property type="match status" value="1"/>
</dbReference>
<dbReference type="PANTHER" id="PTHR42993">
    <property type="entry name" value="MAOC-LIKE DEHYDRATASE DOMAIN-CONTAINING PROTEIN"/>
    <property type="match status" value="1"/>
</dbReference>
<reference evidence="3" key="1">
    <citation type="submission" date="2023-10" db="EMBL/GenBank/DDBJ databases">
        <title>Development of a sustainable strategy for remediation of hydrocarbon-contaminated territories based on the waste exchange concept.</title>
        <authorList>
            <person name="Krivoruchko A."/>
        </authorList>
    </citation>
    <scope>NUCLEOTIDE SEQUENCE</scope>
    <source>
        <strain evidence="3">IEGM 68</strain>
    </source>
</reference>
<evidence type="ECO:0000256" key="1">
    <source>
        <dbReference type="ARBA" id="ARBA00005254"/>
    </source>
</evidence>
<organism evidence="3 4">
    <name type="scientific">Rhodococcus oxybenzonivorans</name>
    <dbReference type="NCBI Taxonomy" id="1990687"/>
    <lineage>
        <taxon>Bacteria</taxon>
        <taxon>Bacillati</taxon>
        <taxon>Actinomycetota</taxon>
        <taxon>Actinomycetes</taxon>
        <taxon>Mycobacteriales</taxon>
        <taxon>Nocardiaceae</taxon>
        <taxon>Rhodococcus</taxon>
    </lineage>
</organism>
<dbReference type="EMBL" id="JAWLUP010000026">
    <property type="protein sequence ID" value="MDV7265458.1"/>
    <property type="molecule type" value="Genomic_DNA"/>
</dbReference>
<dbReference type="Pfam" id="PF01575">
    <property type="entry name" value="MaoC_dehydratas"/>
    <property type="match status" value="1"/>
</dbReference>
<sequence>MRVFSSTDEIVGAAGEKLGVSDWVDITQERIDTFAEATGDHQWIHVDVERATSESPYGKPIAHGYLTLSLLPMLGWQIYRIEGSKMGINYGSNKVRFVNPVPVGSRVRLHSTLVSAESLPNGSVQMIVGQSMEIEGQEKPALVAETVSRVAF</sequence>
<protein>
    <submittedName>
        <fullName evidence="3">MaoC family dehydratase</fullName>
    </submittedName>
</protein>
<evidence type="ECO:0000259" key="2">
    <source>
        <dbReference type="Pfam" id="PF01575"/>
    </source>
</evidence>
<dbReference type="SUPFAM" id="SSF54637">
    <property type="entry name" value="Thioesterase/thiol ester dehydrase-isomerase"/>
    <property type="match status" value="1"/>
</dbReference>
<dbReference type="AlphaFoldDB" id="A0AAE4V0G2"/>
<dbReference type="InterPro" id="IPR039375">
    <property type="entry name" value="NodN-like"/>
</dbReference>
<proteinExistence type="inferred from homology"/>
<dbReference type="Proteomes" id="UP001185863">
    <property type="component" value="Unassembled WGS sequence"/>
</dbReference>
<feature type="domain" description="MaoC-like" evidence="2">
    <location>
        <begin position="13"/>
        <end position="119"/>
    </location>
</feature>
<evidence type="ECO:0000313" key="3">
    <source>
        <dbReference type="EMBL" id="MDV7265458.1"/>
    </source>
</evidence>
<dbReference type="InterPro" id="IPR029069">
    <property type="entry name" value="HotDog_dom_sf"/>
</dbReference>
<comment type="similarity">
    <text evidence="1">Belongs to the enoyl-CoA hydratase/isomerase family.</text>
</comment>
<dbReference type="CDD" id="cd03450">
    <property type="entry name" value="NodN"/>
    <property type="match status" value="1"/>
</dbReference>
<dbReference type="PANTHER" id="PTHR42993:SF1">
    <property type="entry name" value="MAOC-LIKE DEHYDRATASE DOMAIN-CONTAINING PROTEIN"/>
    <property type="match status" value="1"/>
</dbReference>
<dbReference type="RefSeq" id="WP_213575689.1">
    <property type="nucleotide sequence ID" value="NZ_JAWLUP010000026.1"/>
</dbReference>
<name>A0AAE4V0G2_9NOCA</name>
<comment type="caution">
    <text evidence="3">The sequence shown here is derived from an EMBL/GenBank/DDBJ whole genome shotgun (WGS) entry which is preliminary data.</text>
</comment>